<dbReference type="Proteomes" id="UP001291687">
    <property type="component" value="Unassembled WGS sequence"/>
</dbReference>
<comment type="caution">
    <text evidence="2">The sequence shown here is derived from an EMBL/GenBank/DDBJ whole genome shotgun (WGS) entry which is preliminary data.</text>
</comment>
<evidence type="ECO:0000313" key="2">
    <source>
        <dbReference type="EMBL" id="MEA0971386.1"/>
    </source>
</evidence>
<gene>
    <name evidence="2" type="ORF">Megvenef_01363</name>
</gene>
<organism evidence="2 3">
    <name type="scientific">Candidatus Megaera venefica</name>
    <dbReference type="NCBI Taxonomy" id="2055910"/>
    <lineage>
        <taxon>Bacteria</taxon>
        <taxon>Pseudomonadati</taxon>
        <taxon>Pseudomonadota</taxon>
        <taxon>Alphaproteobacteria</taxon>
        <taxon>Rickettsiales</taxon>
        <taxon>Rickettsiaceae</taxon>
        <taxon>Candidatus Megaera</taxon>
    </lineage>
</organism>
<feature type="compositionally biased region" description="Basic and acidic residues" evidence="1">
    <location>
        <begin position="90"/>
        <end position="116"/>
    </location>
</feature>
<feature type="compositionally biased region" description="Basic and acidic residues" evidence="1">
    <location>
        <begin position="145"/>
        <end position="157"/>
    </location>
</feature>
<accession>A0ABU5NDY6</accession>
<feature type="compositionally biased region" description="Polar residues" evidence="1">
    <location>
        <begin position="123"/>
        <end position="137"/>
    </location>
</feature>
<keyword evidence="3" id="KW-1185">Reference proteome</keyword>
<proteinExistence type="predicted"/>
<reference evidence="2 3" key="1">
    <citation type="submission" date="2023-03" db="EMBL/GenBank/DDBJ databases">
        <title>Host association and intracellularity evolved multiple times independently in the Rickettsiales.</title>
        <authorList>
            <person name="Castelli M."/>
            <person name="Nardi T."/>
            <person name="Gammuto L."/>
            <person name="Bellinzona G."/>
            <person name="Sabaneyeva E."/>
            <person name="Potekhin A."/>
            <person name="Serra V."/>
            <person name="Petroni G."/>
            <person name="Sassera D."/>
        </authorList>
    </citation>
    <scope>NUCLEOTIDE SEQUENCE [LARGE SCALE GENOMIC DNA]</scope>
    <source>
        <strain evidence="2 3">Sr 2-6</strain>
    </source>
</reference>
<sequence>MGLSTIAAGVAGGVTMGPVGAAVGMGVGVGVNQVVKGVTGQSVDELAGNVVEGVGNGAKKLGEYVGVSEEQEKLLGAKKKCQEQYVAPEREPVKAKGQGKEAFAKGHDEALRREELGIEAPTKTVSKTQQKPQSLSEGLQGVKETLSRGEPVVETRPRSKSVSSSREL</sequence>
<protein>
    <submittedName>
        <fullName evidence="2">Uncharacterized protein</fullName>
    </submittedName>
</protein>
<evidence type="ECO:0000256" key="1">
    <source>
        <dbReference type="SAM" id="MobiDB-lite"/>
    </source>
</evidence>
<evidence type="ECO:0000313" key="3">
    <source>
        <dbReference type="Proteomes" id="UP001291687"/>
    </source>
</evidence>
<feature type="region of interest" description="Disordered" evidence="1">
    <location>
        <begin position="90"/>
        <end position="168"/>
    </location>
</feature>
<name>A0ABU5NDY6_9RICK</name>
<dbReference type="EMBL" id="JARJFB010000127">
    <property type="protein sequence ID" value="MEA0971386.1"/>
    <property type="molecule type" value="Genomic_DNA"/>
</dbReference>